<evidence type="ECO:0000313" key="2">
    <source>
        <dbReference type="EMBL" id="RIE08030.1"/>
    </source>
</evidence>
<keyword evidence="1" id="KW-0472">Membrane</keyword>
<protein>
    <submittedName>
        <fullName evidence="2">DUF3307 domain-containing protein</fullName>
    </submittedName>
</protein>
<dbReference type="Pfam" id="PF11750">
    <property type="entry name" value="DUF3307"/>
    <property type="match status" value="1"/>
</dbReference>
<feature type="transmembrane region" description="Helical" evidence="1">
    <location>
        <begin position="228"/>
        <end position="248"/>
    </location>
</feature>
<organism evidence="2 3">
    <name type="scientific">Candidatus Cryosericum odellii</name>
    <dbReference type="NCBI Taxonomy" id="2290917"/>
    <lineage>
        <taxon>Bacteria</taxon>
        <taxon>Pseudomonadati</taxon>
        <taxon>Caldisericota/Cryosericota group</taxon>
        <taxon>Candidatus Cryosericota</taxon>
        <taxon>Candidatus Cryosericia</taxon>
        <taxon>Candidatus Cryosericales</taxon>
        <taxon>Candidatus Cryosericaceae</taxon>
        <taxon>Candidatus Cryosericum</taxon>
    </lineage>
</organism>
<evidence type="ECO:0000256" key="1">
    <source>
        <dbReference type="SAM" id="Phobius"/>
    </source>
</evidence>
<sequence length="251" mass="27672">MTSNLTILFLIAHFLADYYLQPQTVSEAKTKRYAGVLLHSLIYMALFGLICILQNDLVLPIGMVVLSHFLIDSSKYLIEKCIGNKEECILYGVDQFLHLAIIVVAAGSARAPSTASLITTIPRPYLQWVLLLIVIMKPVNVTFKKMSAKYQPTKSEKIVSPQTSDGLPSTRAEAEPVDGAGAIIGNLERIIAAVFICSSQYAAMGLIFTAKSIARYNKIAEDQAFAEYYLIGSLFSVLSVMVCYWIVFSVL</sequence>
<evidence type="ECO:0000313" key="3">
    <source>
        <dbReference type="Proteomes" id="UP000266489"/>
    </source>
</evidence>
<feature type="transmembrane region" description="Helical" evidence="1">
    <location>
        <begin position="44"/>
        <end position="67"/>
    </location>
</feature>
<gene>
    <name evidence="2" type="ORF">SMC5_08595</name>
</gene>
<reference evidence="2 3" key="1">
    <citation type="submission" date="2018-09" db="EMBL/GenBank/DDBJ databases">
        <title>Discovery and Ecogenomic Context for Candidatus Cryosericales, a Global Caldiserica Order Active in Thawing Permafrost.</title>
        <authorList>
            <person name="Martinez M.A."/>
            <person name="Woodcroft B.J."/>
            <person name="Ignacio Espinoza J.C."/>
            <person name="Zayed A."/>
            <person name="Singleton C.M."/>
            <person name="Boyd J."/>
            <person name="Li Y.-F."/>
            <person name="Purvine S."/>
            <person name="Maughan H."/>
            <person name="Hodgkins S.B."/>
            <person name="Anderson D."/>
            <person name="Sederholm M."/>
            <person name="Temperton B."/>
            <person name="Saleska S.R."/>
            <person name="Tyson G.W."/>
            <person name="Rich V.I."/>
        </authorList>
    </citation>
    <scope>NUCLEOTIDE SEQUENCE [LARGE SCALE GENOMIC DNA]</scope>
    <source>
        <strain evidence="2 3">SMC5</strain>
    </source>
</reference>
<proteinExistence type="predicted"/>
<keyword evidence="1" id="KW-0812">Transmembrane</keyword>
<feature type="transmembrane region" description="Helical" evidence="1">
    <location>
        <begin position="190"/>
        <end position="208"/>
    </location>
</feature>
<name>A0A398D0J2_9BACT</name>
<accession>A0A398D0J2</accession>
<keyword evidence="1" id="KW-1133">Transmembrane helix</keyword>
<feature type="transmembrane region" description="Helical" evidence="1">
    <location>
        <begin position="125"/>
        <end position="143"/>
    </location>
</feature>
<dbReference type="OrthoDB" id="5122730at2"/>
<dbReference type="AlphaFoldDB" id="A0A398D0J2"/>
<comment type="caution">
    <text evidence="2">The sequence shown here is derived from an EMBL/GenBank/DDBJ whole genome shotgun (WGS) entry which is preliminary data.</text>
</comment>
<dbReference type="EMBL" id="QXIU01000211">
    <property type="protein sequence ID" value="RIE08030.1"/>
    <property type="molecule type" value="Genomic_DNA"/>
</dbReference>
<dbReference type="Proteomes" id="UP000266489">
    <property type="component" value="Unassembled WGS sequence"/>
</dbReference>
<dbReference type="InterPro" id="IPR021737">
    <property type="entry name" value="Phage_phiKZ_Orf197"/>
</dbReference>
<dbReference type="RefSeq" id="WP_119120376.1">
    <property type="nucleotide sequence ID" value="NZ_QXIU01000211.1"/>
</dbReference>